<feature type="region of interest" description="Disordered" evidence="1">
    <location>
        <begin position="1"/>
        <end position="114"/>
    </location>
</feature>
<dbReference type="Proteomes" id="UP000186922">
    <property type="component" value="Unassembled WGS sequence"/>
</dbReference>
<name>A0A1D1W850_RAMVA</name>
<dbReference type="AlphaFoldDB" id="A0A1D1W850"/>
<evidence type="ECO:0000313" key="2">
    <source>
        <dbReference type="EMBL" id="GAV09496.1"/>
    </source>
</evidence>
<evidence type="ECO:0000313" key="3">
    <source>
        <dbReference type="Proteomes" id="UP000186922"/>
    </source>
</evidence>
<accession>A0A1D1W850</accession>
<protein>
    <submittedName>
        <fullName evidence="2">Uncharacterized protein</fullName>
    </submittedName>
</protein>
<evidence type="ECO:0000256" key="1">
    <source>
        <dbReference type="SAM" id="MobiDB-lite"/>
    </source>
</evidence>
<organism evidence="2 3">
    <name type="scientific">Ramazzottius varieornatus</name>
    <name type="common">Water bear</name>
    <name type="synonym">Tardigrade</name>
    <dbReference type="NCBI Taxonomy" id="947166"/>
    <lineage>
        <taxon>Eukaryota</taxon>
        <taxon>Metazoa</taxon>
        <taxon>Ecdysozoa</taxon>
        <taxon>Tardigrada</taxon>
        <taxon>Eutardigrada</taxon>
        <taxon>Parachela</taxon>
        <taxon>Hypsibioidea</taxon>
        <taxon>Ramazzottiidae</taxon>
        <taxon>Ramazzottius</taxon>
    </lineage>
</organism>
<dbReference type="EMBL" id="BDGG01000023">
    <property type="protein sequence ID" value="GAV09496.1"/>
    <property type="molecule type" value="Genomic_DNA"/>
</dbReference>
<reference evidence="2 3" key="1">
    <citation type="journal article" date="2016" name="Nat. Commun.">
        <title>Extremotolerant tardigrade genome and improved radiotolerance of human cultured cells by tardigrade-unique protein.</title>
        <authorList>
            <person name="Hashimoto T."/>
            <person name="Horikawa D.D."/>
            <person name="Saito Y."/>
            <person name="Kuwahara H."/>
            <person name="Kozuka-Hata H."/>
            <person name="Shin-I T."/>
            <person name="Minakuchi Y."/>
            <person name="Ohishi K."/>
            <person name="Motoyama A."/>
            <person name="Aizu T."/>
            <person name="Enomoto A."/>
            <person name="Kondo K."/>
            <person name="Tanaka S."/>
            <person name="Hara Y."/>
            <person name="Koshikawa S."/>
            <person name="Sagara H."/>
            <person name="Miura T."/>
            <person name="Yokobori S."/>
            <person name="Miyagawa K."/>
            <person name="Suzuki Y."/>
            <person name="Kubo T."/>
            <person name="Oyama M."/>
            <person name="Kohara Y."/>
            <person name="Fujiyama A."/>
            <person name="Arakawa K."/>
            <person name="Katayama T."/>
            <person name="Toyoda A."/>
            <person name="Kunieda T."/>
        </authorList>
    </citation>
    <scope>NUCLEOTIDE SEQUENCE [LARGE SCALE GENOMIC DNA]</scope>
    <source>
        <strain evidence="2 3">YOKOZUNA-1</strain>
    </source>
</reference>
<dbReference type="STRING" id="947166.A0A1D1W850"/>
<keyword evidence="3" id="KW-1185">Reference proteome</keyword>
<comment type="caution">
    <text evidence="2">The sequence shown here is derived from an EMBL/GenBank/DDBJ whole genome shotgun (WGS) entry which is preliminary data.</text>
</comment>
<gene>
    <name evidence="2" type="primary">RvY_19029</name>
    <name evidence="2" type="synonym">RvY_19029.3</name>
    <name evidence="2" type="ORF">RvY_19029-3</name>
</gene>
<proteinExistence type="predicted"/>
<sequence length="147" mass="16198">MPLVFRAAPIRSDLPDRRGFLDSDDEIPIPSRAGCRSQPASNRAVKSVSRPLRSPRRSRSRDRDAARPSTLSPRCGPRPPVARKQVGEGRPYTGQTARKSTYNPTTAKKTVGKKRKIHSNLVTVSASTGNESIINSLSRLYLCSFPQ</sequence>
<feature type="compositionally biased region" description="Polar residues" evidence="1">
    <location>
        <begin position="93"/>
        <end position="108"/>
    </location>
</feature>